<feature type="region of interest" description="Disordered" evidence="1">
    <location>
        <begin position="1"/>
        <end position="22"/>
    </location>
</feature>
<sequence>MSISVPEPQTGEDAEPVDSGKSARKPWRRRAICAVTAALGLCVVWFVANRVLAPGSSVRVYELGVGSAGESPFKGTLRIAAYNIAHGRGLAKTNWQVGKKESQLQRLRAIGQFLRREKIDIAILNEVDFDSFWTSHVDQARVIAQEAGFPYWAEQRNVDAAIPLASLRWGNAVLSRYPIAECRMVDFPARARWIKVVAGHKRGLLCKVKLTGPLAIQVLAVHLDHVSESVRIDSVERIDALRARIALPMILAGDFNSTPREFPKAHPDANGRTAMSCLLAKGAYRTAPTGKAEKSDLTFPSTDPKSVIDWILIPKNWQVLAKSVPASTLSDHNPVIMDVRMSGQ</sequence>
<comment type="caution">
    <text evidence="4">The sequence shown here is derived from an EMBL/GenBank/DDBJ whole genome shotgun (WGS) entry which is preliminary data.</text>
</comment>
<gene>
    <name evidence="4" type="ORF">LCGC14_1245790</name>
</gene>
<dbReference type="GO" id="GO:0016020">
    <property type="term" value="C:membrane"/>
    <property type="evidence" value="ECO:0007669"/>
    <property type="project" value="GOC"/>
</dbReference>
<dbReference type="PANTHER" id="PTHR14859">
    <property type="entry name" value="CALCOFLUOR WHITE HYPERSENSITIVE PROTEIN PRECURSOR"/>
    <property type="match status" value="1"/>
</dbReference>
<protein>
    <recommendedName>
        <fullName evidence="3">Endonuclease/exonuclease/phosphatase domain-containing protein</fullName>
    </recommendedName>
</protein>
<feature type="transmembrane region" description="Helical" evidence="2">
    <location>
        <begin position="31"/>
        <end position="48"/>
    </location>
</feature>
<accession>A0A0F9P8G2</accession>
<reference evidence="4" key="1">
    <citation type="journal article" date="2015" name="Nature">
        <title>Complex archaea that bridge the gap between prokaryotes and eukaryotes.</title>
        <authorList>
            <person name="Spang A."/>
            <person name="Saw J.H."/>
            <person name="Jorgensen S.L."/>
            <person name="Zaremba-Niedzwiedzka K."/>
            <person name="Martijn J."/>
            <person name="Lind A.E."/>
            <person name="van Eijk R."/>
            <person name="Schleper C."/>
            <person name="Guy L."/>
            <person name="Ettema T.J."/>
        </authorList>
    </citation>
    <scope>NUCLEOTIDE SEQUENCE</scope>
</reference>
<feature type="domain" description="Endonuclease/exonuclease/phosphatase" evidence="3">
    <location>
        <begin position="82"/>
        <end position="332"/>
    </location>
</feature>
<dbReference type="PANTHER" id="PTHR14859:SF1">
    <property type="entry name" value="PGAP2-INTERACTING PROTEIN"/>
    <property type="match status" value="1"/>
</dbReference>
<dbReference type="InterPro" id="IPR051916">
    <property type="entry name" value="GPI-anchor_lipid_remodeler"/>
</dbReference>
<dbReference type="Pfam" id="PF03372">
    <property type="entry name" value="Exo_endo_phos"/>
    <property type="match status" value="1"/>
</dbReference>
<dbReference type="InterPro" id="IPR036691">
    <property type="entry name" value="Endo/exonu/phosph_ase_sf"/>
</dbReference>
<name>A0A0F9P8G2_9ZZZZ</name>
<evidence type="ECO:0000259" key="3">
    <source>
        <dbReference type="Pfam" id="PF03372"/>
    </source>
</evidence>
<evidence type="ECO:0000256" key="2">
    <source>
        <dbReference type="SAM" id="Phobius"/>
    </source>
</evidence>
<dbReference type="EMBL" id="LAZR01006774">
    <property type="protein sequence ID" value="KKM89727.1"/>
    <property type="molecule type" value="Genomic_DNA"/>
</dbReference>
<dbReference type="GO" id="GO:0006506">
    <property type="term" value="P:GPI anchor biosynthetic process"/>
    <property type="evidence" value="ECO:0007669"/>
    <property type="project" value="TreeGrafter"/>
</dbReference>
<keyword evidence="2" id="KW-0812">Transmembrane</keyword>
<keyword evidence="2" id="KW-0472">Membrane</keyword>
<keyword evidence="2" id="KW-1133">Transmembrane helix</keyword>
<organism evidence="4">
    <name type="scientific">marine sediment metagenome</name>
    <dbReference type="NCBI Taxonomy" id="412755"/>
    <lineage>
        <taxon>unclassified sequences</taxon>
        <taxon>metagenomes</taxon>
        <taxon>ecological metagenomes</taxon>
    </lineage>
</organism>
<dbReference type="GO" id="GO:0003824">
    <property type="term" value="F:catalytic activity"/>
    <property type="evidence" value="ECO:0007669"/>
    <property type="project" value="InterPro"/>
</dbReference>
<dbReference type="Gene3D" id="3.60.10.10">
    <property type="entry name" value="Endonuclease/exonuclease/phosphatase"/>
    <property type="match status" value="1"/>
</dbReference>
<evidence type="ECO:0000313" key="4">
    <source>
        <dbReference type="EMBL" id="KKM89727.1"/>
    </source>
</evidence>
<dbReference type="InterPro" id="IPR005135">
    <property type="entry name" value="Endo/exonuclease/phosphatase"/>
</dbReference>
<evidence type="ECO:0000256" key="1">
    <source>
        <dbReference type="SAM" id="MobiDB-lite"/>
    </source>
</evidence>
<dbReference type="SUPFAM" id="SSF56219">
    <property type="entry name" value="DNase I-like"/>
    <property type="match status" value="1"/>
</dbReference>
<dbReference type="AlphaFoldDB" id="A0A0F9P8G2"/>
<proteinExistence type="predicted"/>